<dbReference type="Gene3D" id="3.30.40.10">
    <property type="entry name" value="Zinc/RING finger domain, C3HC4 (zinc finger)"/>
    <property type="match status" value="1"/>
</dbReference>
<keyword evidence="5" id="KW-0472">Membrane</keyword>
<keyword evidence="10" id="KW-1185">Reference proteome</keyword>
<feature type="region of interest" description="Disordered" evidence="4">
    <location>
        <begin position="1"/>
        <end position="65"/>
    </location>
</feature>
<dbReference type="InterPro" id="IPR013083">
    <property type="entry name" value="Znf_RING/FYVE/PHD"/>
</dbReference>
<dbReference type="GO" id="GO:0008270">
    <property type="term" value="F:zinc ion binding"/>
    <property type="evidence" value="ECO:0007669"/>
    <property type="project" value="UniProtKB-KW"/>
</dbReference>
<dbReference type="AlphaFoldDB" id="A0A218WAU6"/>
<keyword evidence="2" id="KW-0863">Zinc-finger</keyword>
<evidence type="ECO:0000313" key="9">
    <source>
        <dbReference type="Proteomes" id="UP000197138"/>
    </source>
</evidence>
<dbReference type="EMBL" id="MTKT01004810">
    <property type="protein sequence ID" value="OWM70004.1"/>
    <property type="molecule type" value="Genomic_DNA"/>
</dbReference>
<keyword evidence="1" id="KW-0479">Metal-binding</keyword>
<proteinExistence type="predicted"/>
<dbReference type="SMART" id="SM00744">
    <property type="entry name" value="RINGv"/>
    <property type="match status" value="1"/>
</dbReference>
<dbReference type="SUPFAM" id="SSF57850">
    <property type="entry name" value="RING/U-box"/>
    <property type="match status" value="1"/>
</dbReference>
<dbReference type="PANTHER" id="PTHR46214">
    <property type="entry name" value="ZINC FINGER, RING-CH-TYPE"/>
    <property type="match status" value="1"/>
</dbReference>
<evidence type="ECO:0000256" key="4">
    <source>
        <dbReference type="SAM" id="MobiDB-lite"/>
    </source>
</evidence>
<organism evidence="7 9">
    <name type="scientific">Punica granatum</name>
    <name type="common">Pomegranate</name>
    <dbReference type="NCBI Taxonomy" id="22663"/>
    <lineage>
        <taxon>Eukaryota</taxon>
        <taxon>Viridiplantae</taxon>
        <taxon>Streptophyta</taxon>
        <taxon>Embryophyta</taxon>
        <taxon>Tracheophyta</taxon>
        <taxon>Spermatophyta</taxon>
        <taxon>Magnoliopsida</taxon>
        <taxon>eudicotyledons</taxon>
        <taxon>Gunneridae</taxon>
        <taxon>Pentapetalae</taxon>
        <taxon>rosids</taxon>
        <taxon>malvids</taxon>
        <taxon>Myrtales</taxon>
        <taxon>Lythraceae</taxon>
        <taxon>Punica</taxon>
    </lineage>
</organism>
<dbReference type="GeneID" id="116195895"/>
<evidence type="ECO:0000256" key="2">
    <source>
        <dbReference type="ARBA" id="ARBA00022771"/>
    </source>
</evidence>
<evidence type="ECO:0000313" key="7">
    <source>
        <dbReference type="EMBL" id="OWM70004.1"/>
    </source>
</evidence>
<accession>A0A218WAU6</accession>
<feature type="compositionally biased region" description="Low complexity" evidence="4">
    <location>
        <begin position="1"/>
        <end position="13"/>
    </location>
</feature>
<keyword evidence="5" id="KW-0812">Transmembrane</keyword>
<protein>
    <recommendedName>
        <fullName evidence="6">RING-CH-type domain-containing protein</fullName>
    </recommendedName>
</protein>
<evidence type="ECO:0000256" key="1">
    <source>
        <dbReference type="ARBA" id="ARBA00022723"/>
    </source>
</evidence>
<reference evidence="9" key="1">
    <citation type="journal article" date="2017" name="Plant J.">
        <title>The pomegranate (Punica granatum L.) genome and the genomics of punicalagin biosynthesis.</title>
        <authorList>
            <person name="Qin G."/>
            <person name="Xu C."/>
            <person name="Ming R."/>
            <person name="Tang H."/>
            <person name="Guyot R."/>
            <person name="Kramer E.M."/>
            <person name="Hu Y."/>
            <person name="Yi X."/>
            <person name="Qi Y."/>
            <person name="Xu X."/>
            <person name="Gao Z."/>
            <person name="Pan H."/>
            <person name="Jian J."/>
            <person name="Tian Y."/>
            <person name="Yue Z."/>
            <person name="Xu Y."/>
        </authorList>
    </citation>
    <scope>NUCLEOTIDE SEQUENCE [LARGE SCALE GENOMIC DNA]</scope>
    <source>
        <strain evidence="9">cv. Dabenzi</strain>
    </source>
</reference>
<reference evidence="7" key="2">
    <citation type="submission" date="2017-06" db="EMBL/GenBank/DDBJ databases">
        <title>The pomegranate genome and the genomics of punicalagin biosynthesis.</title>
        <authorList>
            <person name="Xu C."/>
        </authorList>
    </citation>
    <scope>NUCLEOTIDE SEQUENCE [LARGE SCALE GENOMIC DNA]</scope>
    <source>
        <tissue evidence="7">Fresh leaf</tissue>
    </source>
</reference>
<feature type="compositionally biased region" description="Low complexity" evidence="4">
    <location>
        <begin position="34"/>
        <end position="48"/>
    </location>
</feature>
<dbReference type="PANTHER" id="PTHR46214:SF30">
    <property type="entry name" value="OS01G0850200 PROTEIN"/>
    <property type="match status" value="1"/>
</dbReference>
<dbReference type="STRING" id="22663.A0A218WAU6"/>
<reference evidence="8 10" key="3">
    <citation type="submission" date="2017-11" db="EMBL/GenBank/DDBJ databases">
        <title>De-novo sequencing of pomegranate (Punica granatum L.) genome.</title>
        <authorList>
            <person name="Akparov Z."/>
            <person name="Amiraslanov A."/>
            <person name="Hajiyeva S."/>
            <person name="Abbasov M."/>
            <person name="Kaur K."/>
            <person name="Hamwieh A."/>
            <person name="Solovyev V."/>
            <person name="Salamov A."/>
            <person name="Braich B."/>
            <person name="Kosarev P."/>
            <person name="Mahmoud A."/>
            <person name="Hajiyev E."/>
            <person name="Babayeva S."/>
            <person name="Izzatullayeva V."/>
            <person name="Mammadov A."/>
            <person name="Mammadov A."/>
            <person name="Sharifova S."/>
            <person name="Ojaghi J."/>
            <person name="Eynullazada K."/>
            <person name="Bayramov B."/>
            <person name="Abdulazimova A."/>
            <person name="Shahmuradov I."/>
        </authorList>
    </citation>
    <scope>NUCLEOTIDE SEQUENCE [LARGE SCALE GENOMIC DNA]</scope>
    <source>
        <strain evidence="8">AG2017</strain>
        <strain evidence="10">cv. AG2017</strain>
        <tissue evidence="8">Leaf</tissue>
    </source>
</reference>
<evidence type="ECO:0000313" key="8">
    <source>
        <dbReference type="EMBL" id="PKI43584.1"/>
    </source>
</evidence>
<dbReference type="Proteomes" id="UP000197138">
    <property type="component" value="Unassembled WGS sequence"/>
</dbReference>
<evidence type="ECO:0000313" key="10">
    <source>
        <dbReference type="Proteomes" id="UP000233551"/>
    </source>
</evidence>
<gene>
    <name evidence="7" type="ORF">CDL15_Pgr025853</name>
    <name evidence="8" type="ORF">CRG98_036014</name>
</gene>
<keyword evidence="5" id="KW-1133">Transmembrane helix</keyword>
<feature type="compositionally biased region" description="Basic and acidic residues" evidence="4">
    <location>
        <begin position="52"/>
        <end position="65"/>
    </location>
</feature>
<dbReference type="Pfam" id="PF12906">
    <property type="entry name" value="RINGv"/>
    <property type="match status" value="1"/>
</dbReference>
<dbReference type="InterPro" id="IPR011016">
    <property type="entry name" value="Znf_RING-CH"/>
</dbReference>
<dbReference type="EMBL" id="PGOL01003030">
    <property type="protein sequence ID" value="PKI43584.1"/>
    <property type="molecule type" value="Genomic_DNA"/>
</dbReference>
<evidence type="ECO:0000256" key="5">
    <source>
        <dbReference type="SAM" id="Phobius"/>
    </source>
</evidence>
<name>A0A218WAU6_PUNGR</name>
<dbReference type="PROSITE" id="PS51292">
    <property type="entry name" value="ZF_RING_CH"/>
    <property type="match status" value="1"/>
</dbReference>
<keyword evidence="3" id="KW-0862">Zinc</keyword>
<comment type="caution">
    <text evidence="7">The sequence shown here is derived from an EMBL/GenBank/DDBJ whole genome shotgun (WGS) entry which is preliminary data.</text>
</comment>
<feature type="domain" description="RING-CH-type" evidence="6">
    <location>
        <begin position="61"/>
        <end position="131"/>
    </location>
</feature>
<evidence type="ECO:0000259" key="6">
    <source>
        <dbReference type="PROSITE" id="PS51292"/>
    </source>
</evidence>
<dbReference type="Proteomes" id="UP000233551">
    <property type="component" value="Unassembled WGS sequence"/>
</dbReference>
<evidence type="ECO:0000256" key="3">
    <source>
        <dbReference type="ARBA" id="ARBA00022833"/>
    </source>
</evidence>
<sequence>MSTSSKTSHVVVVLADGGNVPSQDSAASVKEQRSSAPECSKAAAAASSGDLESGRPGKEPHSGKSERDCRICHLSLAAADREVCGADNAPIELGCSCKDDLAAAHQQCAETWFKIRGNKTCEICGSVARNVSGNCKAELSEVDEPVAPPPLHLVPGPPNFWHGHRFLNFVLACVIFAFVISWLFRFNVPS</sequence>
<dbReference type="OrthoDB" id="1912066at2759"/>
<feature type="transmembrane region" description="Helical" evidence="5">
    <location>
        <begin position="166"/>
        <end position="184"/>
    </location>
</feature>